<name>A0A433Q625_9FUNG</name>
<sequence>MTAGFWTSTPQGLLVPQAFACLILPNTFCNNIDTLDRIRTLLKPFSPLGADGSFDKEVIDFAETWKAMEALVDVGLMKHIGGF</sequence>
<proteinExistence type="predicted"/>
<protein>
    <submittedName>
        <fullName evidence="1">Uncharacterized protein</fullName>
    </submittedName>
</protein>
<evidence type="ECO:0000313" key="1">
    <source>
        <dbReference type="EMBL" id="RUS25228.1"/>
    </source>
</evidence>
<keyword evidence="2" id="KW-1185">Reference proteome</keyword>
<organism evidence="1 2">
    <name type="scientific">Jimgerdemannia flammicorona</name>
    <dbReference type="NCBI Taxonomy" id="994334"/>
    <lineage>
        <taxon>Eukaryota</taxon>
        <taxon>Fungi</taxon>
        <taxon>Fungi incertae sedis</taxon>
        <taxon>Mucoromycota</taxon>
        <taxon>Mucoromycotina</taxon>
        <taxon>Endogonomycetes</taxon>
        <taxon>Endogonales</taxon>
        <taxon>Endogonaceae</taxon>
        <taxon>Jimgerdemannia</taxon>
    </lineage>
</organism>
<reference evidence="1 2" key="1">
    <citation type="journal article" date="2018" name="New Phytol.">
        <title>Phylogenomics of Endogonaceae and evolution of mycorrhizas within Mucoromycota.</title>
        <authorList>
            <person name="Chang Y."/>
            <person name="Desiro A."/>
            <person name="Na H."/>
            <person name="Sandor L."/>
            <person name="Lipzen A."/>
            <person name="Clum A."/>
            <person name="Barry K."/>
            <person name="Grigoriev I.V."/>
            <person name="Martin F.M."/>
            <person name="Stajich J.E."/>
            <person name="Smith M.E."/>
            <person name="Bonito G."/>
            <person name="Spatafora J.W."/>
        </authorList>
    </citation>
    <scope>NUCLEOTIDE SEQUENCE [LARGE SCALE GENOMIC DNA]</scope>
    <source>
        <strain evidence="1 2">AD002</strain>
    </source>
</reference>
<dbReference type="Proteomes" id="UP000274822">
    <property type="component" value="Unassembled WGS sequence"/>
</dbReference>
<gene>
    <name evidence="1" type="ORF">BC938DRAFT_472456</name>
</gene>
<evidence type="ECO:0000313" key="2">
    <source>
        <dbReference type="Proteomes" id="UP000274822"/>
    </source>
</evidence>
<dbReference type="EMBL" id="RBNJ01013569">
    <property type="protein sequence ID" value="RUS25228.1"/>
    <property type="molecule type" value="Genomic_DNA"/>
</dbReference>
<comment type="caution">
    <text evidence="1">The sequence shown here is derived from an EMBL/GenBank/DDBJ whole genome shotgun (WGS) entry which is preliminary data.</text>
</comment>
<accession>A0A433Q625</accession>
<dbReference type="AlphaFoldDB" id="A0A433Q625"/>